<dbReference type="EMBL" id="LSQZ01000004">
    <property type="protein sequence ID" value="KXI14632.1"/>
    <property type="molecule type" value="Genomic_DNA"/>
</dbReference>
<organism evidence="2 3">
    <name type="scientific">Peptostreptococcus anaerobius</name>
    <dbReference type="NCBI Taxonomy" id="1261"/>
    <lineage>
        <taxon>Bacteria</taxon>
        <taxon>Bacillati</taxon>
        <taxon>Bacillota</taxon>
        <taxon>Clostridia</taxon>
        <taxon>Peptostreptococcales</taxon>
        <taxon>Peptostreptococcaceae</taxon>
        <taxon>Peptostreptococcus</taxon>
    </lineage>
</organism>
<evidence type="ECO:0000256" key="1">
    <source>
        <dbReference type="SAM" id="Phobius"/>
    </source>
</evidence>
<gene>
    <name evidence="2" type="ORF">HMPREF3195_00153</name>
</gene>
<sequence length="122" mass="13834">MSNIVLLVIALNKISALTTRTFLLLAAYTLLTYIILKMYVEDNAFGDGKKEVTDSLIKKYKLKITLAVCIISFTLSNIIPTQEELVLYFGSRYVTTENYKAAKGELLDFIRDIKKEIESDVN</sequence>
<reference evidence="2 3" key="1">
    <citation type="submission" date="2016-02" db="EMBL/GenBank/DDBJ databases">
        <authorList>
            <person name="Wen L."/>
            <person name="He K."/>
            <person name="Yang H."/>
        </authorList>
    </citation>
    <scope>NUCLEOTIDE SEQUENCE [LARGE SCALE GENOMIC DNA]</scope>
    <source>
        <strain evidence="2 3">MJR8628A</strain>
    </source>
</reference>
<proteinExistence type="predicted"/>
<evidence type="ECO:0000313" key="2">
    <source>
        <dbReference type="EMBL" id="KXI14632.1"/>
    </source>
</evidence>
<comment type="caution">
    <text evidence="2">The sequence shown here is derived from an EMBL/GenBank/DDBJ whole genome shotgun (WGS) entry which is preliminary data.</text>
</comment>
<dbReference type="STRING" id="1261.HMPREF3195_00153"/>
<evidence type="ECO:0000313" key="3">
    <source>
        <dbReference type="Proteomes" id="UP000070326"/>
    </source>
</evidence>
<accession>A0A135YZ01</accession>
<keyword evidence="1" id="KW-0812">Transmembrane</keyword>
<keyword evidence="1" id="KW-1133">Transmembrane helix</keyword>
<dbReference type="Proteomes" id="UP000070326">
    <property type="component" value="Unassembled WGS sequence"/>
</dbReference>
<protein>
    <submittedName>
        <fullName evidence="2">Uncharacterized protein</fullName>
    </submittedName>
</protein>
<dbReference type="RefSeq" id="WP_061101571.1">
    <property type="nucleotide sequence ID" value="NZ_KQ961784.1"/>
</dbReference>
<name>A0A135YZ01_9FIRM</name>
<keyword evidence="1" id="KW-0472">Membrane</keyword>
<feature type="transmembrane region" description="Helical" evidence="1">
    <location>
        <begin position="21"/>
        <end position="40"/>
    </location>
</feature>
<dbReference type="AlphaFoldDB" id="A0A135YZ01"/>
<dbReference type="PATRIC" id="fig|1261.5.peg.156"/>